<keyword evidence="9" id="KW-1185">Reference proteome</keyword>
<dbReference type="HAMAP" id="MF_00073">
    <property type="entry name" value="NusB"/>
    <property type="match status" value="1"/>
</dbReference>
<keyword evidence="4 6" id="KW-0805">Transcription regulation</keyword>
<organism evidence="8 9">
    <name type="scientific">Desulforamulus aeronauticus DSM 10349</name>
    <dbReference type="NCBI Taxonomy" id="1121421"/>
    <lineage>
        <taxon>Bacteria</taxon>
        <taxon>Bacillati</taxon>
        <taxon>Bacillota</taxon>
        <taxon>Clostridia</taxon>
        <taxon>Eubacteriales</taxon>
        <taxon>Peptococcaceae</taxon>
        <taxon>Desulforamulus</taxon>
    </lineage>
</organism>
<dbReference type="Proteomes" id="UP000183997">
    <property type="component" value="Unassembled WGS sequence"/>
</dbReference>
<evidence type="ECO:0000256" key="5">
    <source>
        <dbReference type="ARBA" id="ARBA00023163"/>
    </source>
</evidence>
<evidence type="ECO:0000256" key="6">
    <source>
        <dbReference type="HAMAP-Rule" id="MF_00073"/>
    </source>
</evidence>
<dbReference type="GO" id="GO:0006353">
    <property type="term" value="P:DNA-templated transcription termination"/>
    <property type="evidence" value="ECO:0007669"/>
    <property type="project" value="UniProtKB-UniRule"/>
</dbReference>
<dbReference type="InterPro" id="IPR006027">
    <property type="entry name" value="NusB_RsmB_TIM44"/>
</dbReference>
<dbReference type="NCBIfam" id="TIGR01951">
    <property type="entry name" value="nusB"/>
    <property type="match status" value="1"/>
</dbReference>
<dbReference type="EMBL" id="FRAR01000006">
    <property type="protein sequence ID" value="SHK06800.1"/>
    <property type="molecule type" value="Genomic_DNA"/>
</dbReference>
<protein>
    <recommendedName>
        <fullName evidence="6">Transcription antitermination protein NusB</fullName>
    </recommendedName>
    <alternativeName>
        <fullName evidence="6">Antitermination factor NusB</fullName>
    </alternativeName>
</protein>
<dbReference type="InterPro" id="IPR035926">
    <property type="entry name" value="NusB-like_sf"/>
</dbReference>
<dbReference type="InterPro" id="IPR011605">
    <property type="entry name" value="NusB_fam"/>
</dbReference>
<dbReference type="PANTHER" id="PTHR11078:SF3">
    <property type="entry name" value="ANTITERMINATION NUSB DOMAIN-CONTAINING PROTEIN"/>
    <property type="match status" value="1"/>
</dbReference>
<evidence type="ECO:0000256" key="3">
    <source>
        <dbReference type="ARBA" id="ARBA00022884"/>
    </source>
</evidence>
<dbReference type="RefSeq" id="WP_072910758.1">
    <property type="nucleotide sequence ID" value="NZ_FRAR01000006.1"/>
</dbReference>
<evidence type="ECO:0000259" key="7">
    <source>
        <dbReference type="Pfam" id="PF01029"/>
    </source>
</evidence>
<keyword evidence="2 6" id="KW-0889">Transcription antitermination</keyword>
<dbReference type="GO" id="GO:0005829">
    <property type="term" value="C:cytosol"/>
    <property type="evidence" value="ECO:0007669"/>
    <property type="project" value="TreeGrafter"/>
</dbReference>
<comment type="function">
    <text evidence="6">Involved in transcription antitermination. Required for transcription of ribosomal RNA (rRNA) genes. Binds specifically to the boxA antiterminator sequence of the ribosomal RNA (rrn) operons.</text>
</comment>
<reference evidence="9" key="1">
    <citation type="submission" date="2016-11" db="EMBL/GenBank/DDBJ databases">
        <authorList>
            <person name="Varghese N."/>
            <person name="Submissions S."/>
        </authorList>
    </citation>
    <scope>NUCLEOTIDE SEQUENCE [LARGE SCALE GENOMIC DNA]</scope>
    <source>
        <strain evidence="9">DSM 10349</strain>
    </source>
</reference>
<gene>
    <name evidence="6" type="primary">nusB</name>
    <name evidence="8" type="ORF">SAMN02745123_00561</name>
</gene>
<accession>A0A1M6PFY5</accession>
<dbReference type="SUPFAM" id="SSF48013">
    <property type="entry name" value="NusB-like"/>
    <property type="match status" value="1"/>
</dbReference>
<dbReference type="PANTHER" id="PTHR11078">
    <property type="entry name" value="N UTILIZATION SUBSTANCE PROTEIN B-RELATED"/>
    <property type="match status" value="1"/>
</dbReference>
<dbReference type="AlphaFoldDB" id="A0A1M6PFY5"/>
<sequence length="149" mass="16871">MGRRQARETALQILFQIDVGKNEPNFAIKNTAEEFGAGPQELEFARQLVIGTLEHIEEIDQMISRVSKEWQLNRMANVDRNIMRLALYEMKFRQDIPSSVSINEAVELAKIFSSSDSAKFVNGILGKFVQVETEQTVLPEEAALLNTND</sequence>
<comment type="similarity">
    <text evidence="1 6">Belongs to the NusB family.</text>
</comment>
<dbReference type="Pfam" id="PF01029">
    <property type="entry name" value="NusB"/>
    <property type="match status" value="1"/>
</dbReference>
<dbReference type="CDD" id="cd00619">
    <property type="entry name" value="Terminator_NusB"/>
    <property type="match status" value="1"/>
</dbReference>
<keyword evidence="5 6" id="KW-0804">Transcription</keyword>
<dbReference type="OrthoDB" id="9811381at2"/>
<evidence type="ECO:0000256" key="1">
    <source>
        <dbReference type="ARBA" id="ARBA00005952"/>
    </source>
</evidence>
<dbReference type="GO" id="GO:0031564">
    <property type="term" value="P:transcription antitermination"/>
    <property type="evidence" value="ECO:0007669"/>
    <property type="project" value="UniProtKB-KW"/>
</dbReference>
<dbReference type="GO" id="GO:0003723">
    <property type="term" value="F:RNA binding"/>
    <property type="evidence" value="ECO:0007669"/>
    <property type="project" value="UniProtKB-UniRule"/>
</dbReference>
<name>A0A1M6PFY5_9FIRM</name>
<evidence type="ECO:0000313" key="8">
    <source>
        <dbReference type="EMBL" id="SHK06800.1"/>
    </source>
</evidence>
<feature type="domain" description="NusB/RsmB/TIM44" evidence="7">
    <location>
        <begin position="4"/>
        <end position="129"/>
    </location>
</feature>
<keyword evidence="3 6" id="KW-0694">RNA-binding</keyword>
<dbReference type="STRING" id="1121421.SAMN02745123_00561"/>
<evidence type="ECO:0000313" key="9">
    <source>
        <dbReference type="Proteomes" id="UP000183997"/>
    </source>
</evidence>
<dbReference type="Gene3D" id="1.10.940.10">
    <property type="entry name" value="NusB-like"/>
    <property type="match status" value="1"/>
</dbReference>
<proteinExistence type="inferred from homology"/>
<evidence type="ECO:0000256" key="2">
    <source>
        <dbReference type="ARBA" id="ARBA00022814"/>
    </source>
</evidence>
<evidence type="ECO:0000256" key="4">
    <source>
        <dbReference type="ARBA" id="ARBA00023015"/>
    </source>
</evidence>